<evidence type="ECO:0000313" key="3">
    <source>
        <dbReference type="Proteomes" id="UP000285038"/>
    </source>
</evidence>
<feature type="domain" description="KilA/APSES-type HTH DNA-binding" evidence="1">
    <location>
        <begin position="6"/>
        <end position="61"/>
    </location>
</feature>
<organism evidence="2 3">
    <name type="scientific">Streptococcus pseudopneumoniae</name>
    <dbReference type="NCBI Taxonomy" id="257758"/>
    <lineage>
        <taxon>Bacteria</taxon>
        <taxon>Bacillati</taxon>
        <taxon>Bacillota</taxon>
        <taxon>Bacilli</taxon>
        <taxon>Lactobacillales</taxon>
        <taxon>Streptococcaceae</taxon>
        <taxon>Streptococcus</taxon>
    </lineage>
</organism>
<accession>A0ABX9PBP0</accession>
<name>A0ABX9PBP0_9STRE</name>
<keyword evidence="3" id="KW-1185">Reference proteome</keyword>
<dbReference type="Pfam" id="PF04383">
    <property type="entry name" value="KilA-N"/>
    <property type="match status" value="1"/>
</dbReference>
<evidence type="ECO:0000259" key="1">
    <source>
        <dbReference type="Pfam" id="PF04383"/>
    </source>
</evidence>
<sequence>MVKINANGKEITLLANNTDYVSLTDIAKYKNSEDPRIVISNWLSSYATIDFLATWESINSHNHP</sequence>
<reference evidence="2 3" key="1">
    <citation type="submission" date="2018-09" db="EMBL/GenBank/DDBJ databases">
        <authorList>
            <person name="Handem S."/>
        </authorList>
    </citation>
    <scope>NUCLEOTIDE SEQUENCE [LARGE SCALE GENOMIC DNA]</scope>
    <source>
        <strain evidence="2 3">Spain2270</strain>
    </source>
</reference>
<evidence type="ECO:0000313" key="2">
    <source>
        <dbReference type="EMBL" id="RJY14829.1"/>
    </source>
</evidence>
<dbReference type="EMBL" id="RAHZ01000008">
    <property type="protein sequence ID" value="RJY14829.1"/>
    <property type="molecule type" value="Genomic_DNA"/>
</dbReference>
<dbReference type="RefSeq" id="WP_119919632.1">
    <property type="nucleotide sequence ID" value="NZ_PTTK01000037.1"/>
</dbReference>
<dbReference type="InterPro" id="IPR018004">
    <property type="entry name" value="KilA/APSES_HTH"/>
</dbReference>
<comment type="caution">
    <text evidence="2">The sequence shown here is derived from an EMBL/GenBank/DDBJ whole genome shotgun (WGS) entry which is preliminary data.</text>
</comment>
<protein>
    <recommendedName>
        <fullName evidence="1">KilA/APSES-type HTH DNA-binding domain-containing protein</fullName>
    </recommendedName>
</protein>
<proteinExistence type="predicted"/>
<dbReference type="Proteomes" id="UP000285038">
    <property type="component" value="Unassembled WGS sequence"/>
</dbReference>
<gene>
    <name evidence="2" type="ORF">D6867_01810</name>
</gene>